<sequence>MTARRQDGAHSADRLKSWHCWRMVEAGWSQATTPFLPRH</sequence>
<accession>A0A8T1ECH6</accession>
<dbReference type="EMBL" id="RCMK01000040">
    <property type="protein sequence ID" value="KAG2952268.1"/>
    <property type="molecule type" value="Genomic_DNA"/>
</dbReference>
<name>A0A8T1ECH6_9STRA</name>
<comment type="caution">
    <text evidence="1">The sequence shown here is derived from an EMBL/GenBank/DDBJ whole genome shotgun (WGS) entry which is preliminary data.</text>
</comment>
<dbReference type="AlphaFoldDB" id="A0A8T1ECH6"/>
<proteinExistence type="predicted"/>
<reference evidence="1" key="1">
    <citation type="submission" date="2018-10" db="EMBL/GenBank/DDBJ databases">
        <title>Effector identification in a new, highly contiguous assembly of the strawberry crown rot pathogen Phytophthora cactorum.</title>
        <authorList>
            <person name="Armitage A.D."/>
            <person name="Nellist C.F."/>
            <person name="Bates H."/>
            <person name="Vickerstaff R.J."/>
            <person name="Harrison R.J."/>
        </authorList>
    </citation>
    <scope>NUCLEOTIDE SEQUENCE</scope>
    <source>
        <strain evidence="1">4040</strain>
    </source>
</reference>
<dbReference type="Proteomes" id="UP000736787">
    <property type="component" value="Unassembled WGS sequence"/>
</dbReference>
<protein>
    <submittedName>
        <fullName evidence="1">Uncharacterized protein</fullName>
    </submittedName>
</protein>
<organism evidence="1 2">
    <name type="scientific">Phytophthora cactorum</name>
    <dbReference type="NCBI Taxonomy" id="29920"/>
    <lineage>
        <taxon>Eukaryota</taxon>
        <taxon>Sar</taxon>
        <taxon>Stramenopiles</taxon>
        <taxon>Oomycota</taxon>
        <taxon>Peronosporomycetes</taxon>
        <taxon>Peronosporales</taxon>
        <taxon>Peronosporaceae</taxon>
        <taxon>Phytophthora</taxon>
    </lineage>
</organism>
<evidence type="ECO:0000313" key="2">
    <source>
        <dbReference type="Proteomes" id="UP000736787"/>
    </source>
</evidence>
<evidence type="ECO:0000313" key="1">
    <source>
        <dbReference type="EMBL" id="KAG2952268.1"/>
    </source>
</evidence>
<gene>
    <name evidence="1" type="ORF">PC117_g2962</name>
</gene>